<dbReference type="EMBL" id="LQZG01000001">
    <property type="protein sequence ID" value="OAB88266.1"/>
    <property type="molecule type" value="Genomic_DNA"/>
</dbReference>
<name>A0A176QER6_9MICO</name>
<comment type="caution">
    <text evidence="3">The sequence shown here is derived from an EMBL/GenBank/DDBJ whole genome shotgun (WGS) entry which is preliminary data.</text>
</comment>
<evidence type="ECO:0000259" key="2">
    <source>
        <dbReference type="Pfam" id="PF01757"/>
    </source>
</evidence>
<dbReference type="GO" id="GO:0016020">
    <property type="term" value="C:membrane"/>
    <property type="evidence" value="ECO:0007669"/>
    <property type="project" value="TreeGrafter"/>
</dbReference>
<dbReference type="STRING" id="262209.AWH69_00120"/>
<organism evidence="3 4">
    <name type="scientific">Janibacter melonis</name>
    <dbReference type="NCBI Taxonomy" id="262209"/>
    <lineage>
        <taxon>Bacteria</taxon>
        <taxon>Bacillati</taxon>
        <taxon>Actinomycetota</taxon>
        <taxon>Actinomycetes</taxon>
        <taxon>Micrococcales</taxon>
        <taxon>Intrasporangiaceae</taxon>
        <taxon>Janibacter</taxon>
    </lineage>
</organism>
<dbReference type="PANTHER" id="PTHR23028">
    <property type="entry name" value="ACETYLTRANSFERASE"/>
    <property type="match status" value="1"/>
</dbReference>
<evidence type="ECO:0000256" key="1">
    <source>
        <dbReference type="SAM" id="Phobius"/>
    </source>
</evidence>
<feature type="transmembrane region" description="Helical" evidence="1">
    <location>
        <begin position="285"/>
        <end position="303"/>
    </location>
</feature>
<feature type="transmembrane region" description="Helical" evidence="1">
    <location>
        <begin position="186"/>
        <end position="208"/>
    </location>
</feature>
<dbReference type="Proteomes" id="UP000076976">
    <property type="component" value="Unassembled WGS sequence"/>
</dbReference>
<sequence length="381" mass="41052">MTSLRFVAAFAVVLYHVSLFQNPFEAMRWVASLGYCGVSFFFVLSGFVLTWAHRPGDRVRDFYARRFARVWPLHAVMTLVVVVVFVVDARPQEWLDLALVLTLTQAWAPDGAMHYAYNGPSWTLSCEAFFYLMFPVLLVLATRWRRPGRTAAAVVTLLALGAAVVIAAAPVLAPRLGVTPTQFSGFLLYVLPAYRIGEFALGIVLALAIRGGWRPRFNPAGAGVVCVGAYVTITVVAAAAFDGDILRLPYGVVDLTMLLPLAALIAAAASADLGGRTGLLRSPRLVALGQASFALYLVHEVLLRLGARFDVDGTAALTARAAATVLVALVVARFAHLRVEAPLERVLRRRLTGGLPRAARTGLVAPMTSAGQPARRRGGTR</sequence>
<dbReference type="RefSeq" id="WP_068269710.1">
    <property type="nucleotide sequence ID" value="NZ_LQZG01000001.1"/>
</dbReference>
<keyword evidence="4" id="KW-1185">Reference proteome</keyword>
<feature type="transmembrane region" description="Helical" evidence="1">
    <location>
        <begin position="220"/>
        <end position="241"/>
    </location>
</feature>
<feature type="domain" description="Acyltransferase 3" evidence="2">
    <location>
        <begin position="4"/>
        <end position="331"/>
    </location>
</feature>
<gene>
    <name evidence="3" type="ORF">AWH69_00120</name>
</gene>
<feature type="transmembrane region" description="Helical" evidence="1">
    <location>
        <begin position="122"/>
        <end position="141"/>
    </location>
</feature>
<keyword evidence="1" id="KW-0472">Membrane</keyword>
<feature type="transmembrane region" description="Helical" evidence="1">
    <location>
        <begin position="153"/>
        <end position="174"/>
    </location>
</feature>
<dbReference type="PANTHER" id="PTHR23028:SF131">
    <property type="entry name" value="BLR2367 PROTEIN"/>
    <property type="match status" value="1"/>
</dbReference>
<dbReference type="InterPro" id="IPR050879">
    <property type="entry name" value="Acyltransferase_3"/>
</dbReference>
<feature type="transmembrane region" description="Helical" evidence="1">
    <location>
        <begin position="29"/>
        <end position="49"/>
    </location>
</feature>
<keyword evidence="1" id="KW-0812">Transmembrane</keyword>
<evidence type="ECO:0000313" key="4">
    <source>
        <dbReference type="Proteomes" id="UP000076976"/>
    </source>
</evidence>
<dbReference type="Pfam" id="PF01757">
    <property type="entry name" value="Acyl_transf_3"/>
    <property type="match status" value="1"/>
</dbReference>
<feature type="transmembrane region" description="Helical" evidence="1">
    <location>
        <begin position="315"/>
        <end position="335"/>
    </location>
</feature>
<protein>
    <recommendedName>
        <fullName evidence="2">Acyltransferase 3 domain-containing protein</fullName>
    </recommendedName>
</protein>
<evidence type="ECO:0000313" key="3">
    <source>
        <dbReference type="EMBL" id="OAB88266.1"/>
    </source>
</evidence>
<feature type="transmembrane region" description="Helical" evidence="1">
    <location>
        <begin position="70"/>
        <end position="87"/>
    </location>
</feature>
<dbReference type="AlphaFoldDB" id="A0A176QER6"/>
<dbReference type="GO" id="GO:0000271">
    <property type="term" value="P:polysaccharide biosynthetic process"/>
    <property type="evidence" value="ECO:0007669"/>
    <property type="project" value="TreeGrafter"/>
</dbReference>
<feature type="transmembrane region" description="Helical" evidence="1">
    <location>
        <begin position="253"/>
        <end position="273"/>
    </location>
</feature>
<proteinExistence type="predicted"/>
<dbReference type="GO" id="GO:0016747">
    <property type="term" value="F:acyltransferase activity, transferring groups other than amino-acyl groups"/>
    <property type="evidence" value="ECO:0007669"/>
    <property type="project" value="InterPro"/>
</dbReference>
<dbReference type="InterPro" id="IPR002656">
    <property type="entry name" value="Acyl_transf_3_dom"/>
</dbReference>
<accession>A0A176QER6</accession>
<keyword evidence="1" id="KW-1133">Transmembrane helix</keyword>
<reference evidence="3 4" key="1">
    <citation type="submission" date="2016-01" db="EMBL/GenBank/DDBJ databases">
        <title>Janibacter melonis strain CD11_4 genome sequencing and assembly.</title>
        <authorList>
            <person name="Nair G.R."/>
            <person name="Kaur G."/>
            <person name="Chander A.M."/>
            <person name="Mayilraj S."/>
        </authorList>
    </citation>
    <scope>NUCLEOTIDE SEQUENCE [LARGE SCALE GENOMIC DNA]</scope>
    <source>
        <strain evidence="3 4">CD11-4</strain>
    </source>
</reference>